<keyword evidence="3 9" id="KW-0132">Cell division</keyword>
<keyword evidence="8 9" id="KW-0131">Cell cycle</keyword>
<evidence type="ECO:0000256" key="3">
    <source>
        <dbReference type="ARBA" id="ARBA00022618"/>
    </source>
</evidence>
<evidence type="ECO:0000313" key="13">
    <source>
        <dbReference type="Proteomes" id="UP000078459"/>
    </source>
</evidence>
<evidence type="ECO:0000256" key="8">
    <source>
        <dbReference type="ARBA" id="ARBA00023306"/>
    </source>
</evidence>
<sequence>MFLEHFFNYLQNEKRYSKHTLIAYQNDLQQYSQFLTSLETDILNSNHHAIRAWMVSLMDSEIDPRSINRKISTIRSLYKFLLKENLIEENPVLKIKAPKVAKKLPTFIPELKLIQLLDTNFFEDSFAGLRDKLVIELFFGTGIRLSELLGLKINDYYPKENTIKVLGKRNKERIIPIPVALGNLLDQYLISRASINVSNEIKLLIITDGGSEAYPKFIYRLVQKYLSYISTQDKRSPHVLRHSFATALLNKGADINAIKDLLGHSNLAATQVYTHNSIERLKSIYKQAHPKA</sequence>
<organism evidence="12 13">
    <name type="scientific">Pedobacter psychrophilus</name>
    <dbReference type="NCBI Taxonomy" id="1826909"/>
    <lineage>
        <taxon>Bacteria</taxon>
        <taxon>Pseudomonadati</taxon>
        <taxon>Bacteroidota</taxon>
        <taxon>Sphingobacteriia</taxon>
        <taxon>Sphingobacteriales</taxon>
        <taxon>Sphingobacteriaceae</taxon>
        <taxon>Pedobacter</taxon>
    </lineage>
</organism>
<evidence type="ECO:0000256" key="1">
    <source>
        <dbReference type="ARBA" id="ARBA00004496"/>
    </source>
</evidence>
<evidence type="ECO:0000256" key="2">
    <source>
        <dbReference type="ARBA" id="ARBA00022490"/>
    </source>
</evidence>
<dbReference type="Gene3D" id="1.10.443.10">
    <property type="entry name" value="Intergrase catalytic core"/>
    <property type="match status" value="1"/>
</dbReference>
<dbReference type="InterPro" id="IPR023009">
    <property type="entry name" value="Tyrosine_recombinase_XerC/XerD"/>
</dbReference>
<comment type="subcellular location">
    <subcellularLocation>
        <location evidence="1 9">Cytoplasm</location>
    </subcellularLocation>
</comment>
<dbReference type="EMBL" id="LWHJ01000011">
    <property type="protein sequence ID" value="OAQ41598.1"/>
    <property type="molecule type" value="Genomic_DNA"/>
</dbReference>
<evidence type="ECO:0000259" key="11">
    <source>
        <dbReference type="PROSITE" id="PS51900"/>
    </source>
</evidence>
<evidence type="ECO:0000256" key="4">
    <source>
        <dbReference type="ARBA" id="ARBA00022829"/>
    </source>
</evidence>
<dbReference type="InterPro" id="IPR013762">
    <property type="entry name" value="Integrase-like_cat_sf"/>
</dbReference>
<reference evidence="12 13" key="1">
    <citation type="submission" date="2016-04" db="EMBL/GenBank/DDBJ databases">
        <authorList>
            <person name="Evans L.H."/>
            <person name="Alamgir A."/>
            <person name="Owens N."/>
            <person name="Weber N.D."/>
            <person name="Virtaneva K."/>
            <person name="Barbian K."/>
            <person name="Babar A."/>
            <person name="Rosenke K."/>
        </authorList>
    </citation>
    <scope>NUCLEOTIDE SEQUENCE [LARGE SCALE GENOMIC DNA]</scope>
    <source>
        <strain evidence="12 13">CCM 8644</strain>
    </source>
</reference>
<keyword evidence="6 9" id="KW-0238">DNA-binding</keyword>
<feature type="active site" evidence="9">
    <location>
        <position position="264"/>
    </location>
</feature>
<proteinExistence type="inferred from homology"/>
<comment type="caution">
    <text evidence="12">The sequence shown here is derived from an EMBL/GenBank/DDBJ whole genome shotgun (WGS) entry which is preliminary data.</text>
</comment>
<feature type="active site" evidence="9">
    <location>
        <position position="168"/>
    </location>
</feature>
<keyword evidence="7 9" id="KW-0233">DNA recombination</keyword>
<evidence type="ECO:0000313" key="12">
    <source>
        <dbReference type="EMBL" id="OAQ41598.1"/>
    </source>
</evidence>
<dbReference type="Pfam" id="PF02899">
    <property type="entry name" value="Phage_int_SAM_1"/>
    <property type="match status" value="1"/>
</dbReference>
<dbReference type="GO" id="GO:0006313">
    <property type="term" value="P:DNA transposition"/>
    <property type="evidence" value="ECO:0007669"/>
    <property type="project" value="UniProtKB-UniRule"/>
</dbReference>
<feature type="active site" evidence="9">
    <location>
        <position position="238"/>
    </location>
</feature>
<dbReference type="InterPro" id="IPR050090">
    <property type="entry name" value="Tyrosine_recombinase_XerCD"/>
</dbReference>
<feature type="active site" description="O-(3'-phospho-DNA)-tyrosine intermediate" evidence="9">
    <location>
        <position position="273"/>
    </location>
</feature>
<dbReference type="Pfam" id="PF00589">
    <property type="entry name" value="Phage_integrase"/>
    <property type="match status" value="1"/>
</dbReference>
<dbReference type="PROSITE" id="PS51900">
    <property type="entry name" value="CB"/>
    <property type="match status" value="1"/>
</dbReference>
<dbReference type="GO" id="GO:0007059">
    <property type="term" value="P:chromosome segregation"/>
    <property type="evidence" value="ECO:0007669"/>
    <property type="project" value="UniProtKB-UniRule"/>
</dbReference>
<dbReference type="InterPro" id="IPR010998">
    <property type="entry name" value="Integrase_recombinase_N"/>
</dbReference>
<dbReference type="InterPro" id="IPR011010">
    <property type="entry name" value="DNA_brk_join_enz"/>
</dbReference>
<comment type="similarity">
    <text evidence="9">Belongs to the 'phage' integrase family. XerC subfamily.</text>
</comment>
<evidence type="ECO:0000259" key="10">
    <source>
        <dbReference type="PROSITE" id="PS51898"/>
    </source>
</evidence>
<dbReference type="PANTHER" id="PTHR30349:SF77">
    <property type="entry name" value="TYROSINE RECOMBINASE XERC"/>
    <property type="match status" value="1"/>
</dbReference>
<name>A0A179DKV3_9SPHI</name>
<keyword evidence="4 9" id="KW-0159">Chromosome partition</keyword>
<dbReference type="GO" id="GO:0003677">
    <property type="term" value="F:DNA binding"/>
    <property type="evidence" value="ECO:0007669"/>
    <property type="project" value="UniProtKB-UniRule"/>
</dbReference>
<comment type="function">
    <text evidence="9">Site-specific tyrosine recombinase, which acts by catalyzing the cutting and rejoining of the recombining DNA molecules. The XerC-XerD complex is essential to convert dimers of the bacterial chromosome into monomers to permit their segregation at cell division. It also contributes to the segregational stability of plasmids.</text>
</comment>
<dbReference type="STRING" id="1826909.A5893_00325"/>
<comment type="subunit">
    <text evidence="9">Forms a cyclic heterotetrameric complex composed of two molecules of XerC and two molecules of XerD.</text>
</comment>
<dbReference type="AlphaFoldDB" id="A0A179DKV3"/>
<dbReference type="OrthoDB" id="9801717at2"/>
<gene>
    <name evidence="9" type="primary">xerC</name>
    <name evidence="12" type="ORF">A5893_00325</name>
</gene>
<accession>A0A179DKV3</accession>
<feature type="domain" description="Core-binding (CB)" evidence="11">
    <location>
        <begin position="1"/>
        <end position="82"/>
    </location>
</feature>
<keyword evidence="5 9" id="KW-0229">DNA integration</keyword>
<reference evidence="12 13" key="2">
    <citation type="submission" date="2016-06" db="EMBL/GenBank/DDBJ databases">
        <title>Pedobacter psychrophilus sp. nov., isolated from Antarctic fragmentary rock.</title>
        <authorList>
            <person name="Svec P."/>
        </authorList>
    </citation>
    <scope>NUCLEOTIDE SEQUENCE [LARGE SCALE GENOMIC DNA]</scope>
    <source>
        <strain evidence="12 13">CCM 8644</strain>
    </source>
</reference>
<dbReference type="RefSeq" id="WP_068820629.1">
    <property type="nucleotide sequence ID" value="NZ_LWHJ01000011.1"/>
</dbReference>
<protein>
    <recommendedName>
        <fullName evidence="9">Tyrosine recombinase XerC</fullName>
    </recommendedName>
</protein>
<dbReference type="InterPro" id="IPR002104">
    <property type="entry name" value="Integrase_catalytic"/>
</dbReference>
<keyword evidence="2 9" id="KW-0963">Cytoplasm</keyword>
<dbReference type="GO" id="GO:0009037">
    <property type="term" value="F:tyrosine-based site-specific recombinase activity"/>
    <property type="evidence" value="ECO:0007669"/>
    <property type="project" value="UniProtKB-UniRule"/>
</dbReference>
<evidence type="ECO:0000256" key="9">
    <source>
        <dbReference type="HAMAP-Rule" id="MF_01808"/>
    </source>
</evidence>
<dbReference type="InterPro" id="IPR044068">
    <property type="entry name" value="CB"/>
</dbReference>
<dbReference type="GO" id="GO:0005737">
    <property type="term" value="C:cytoplasm"/>
    <property type="evidence" value="ECO:0007669"/>
    <property type="project" value="UniProtKB-SubCell"/>
</dbReference>
<dbReference type="PANTHER" id="PTHR30349">
    <property type="entry name" value="PHAGE INTEGRASE-RELATED"/>
    <property type="match status" value="1"/>
</dbReference>
<feature type="domain" description="Tyr recombinase" evidence="10">
    <location>
        <begin position="103"/>
        <end position="286"/>
    </location>
</feature>
<dbReference type="Gene3D" id="1.10.150.130">
    <property type="match status" value="1"/>
</dbReference>
<evidence type="ECO:0000256" key="5">
    <source>
        <dbReference type="ARBA" id="ARBA00022908"/>
    </source>
</evidence>
<dbReference type="PROSITE" id="PS51898">
    <property type="entry name" value="TYR_RECOMBINASE"/>
    <property type="match status" value="1"/>
</dbReference>
<dbReference type="HAMAP" id="MF_01808">
    <property type="entry name" value="Recomb_XerC_XerD"/>
    <property type="match status" value="1"/>
</dbReference>
<feature type="active site" evidence="9">
    <location>
        <position position="144"/>
    </location>
</feature>
<evidence type="ECO:0000256" key="6">
    <source>
        <dbReference type="ARBA" id="ARBA00023125"/>
    </source>
</evidence>
<dbReference type="Proteomes" id="UP000078459">
    <property type="component" value="Unassembled WGS sequence"/>
</dbReference>
<keyword evidence="13" id="KW-1185">Reference proteome</keyword>
<evidence type="ECO:0000256" key="7">
    <source>
        <dbReference type="ARBA" id="ARBA00023172"/>
    </source>
</evidence>
<dbReference type="InterPro" id="IPR004107">
    <property type="entry name" value="Integrase_SAM-like_N"/>
</dbReference>
<dbReference type="SUPFAM" id="SSF56349">
    <property type="entry name" value="DNA breaking-rejoining enzymes"/>
    <property type="match status" value="1"/>
</dbReference>
<feature type="active site" evidence="9">
    <location>
        <position position="241"/>
    </location>
</feature>
<dbReference type="GO" id="GO:0051301">
    <property type="term" value="P:cell division"/>
    <property type="evidence" value="ECO:0007669"/>
    <property type="project" value="UniProtKB-KW"/>
</dbReference>